<protein>
    <submittedName>
        <fullName evidence="2">Uncharacterized protein</fullName>
    </submittedName>
</protein>
<dbReference type="EMBL" id="GL883092">
    <property type="protein sequence ID" value="EGG11622.1"/>
    <property type="molecule type" value="Genomic_DNA"/>
</dbReference>
<dbReference type="GeneID" id="18921682"/>
<dbReference type="Proteomes" id="UP000001072">
    <property type="component" value="Unassembled WGS sequence"/>
</dbReference>
<feature type="region of interest" description="Disordered" evidence="1">
    <location>
        <begin position="687"/>
        <end position="707"/>
    </location>
</feature>
<evidence type="ECO:0000313" key="3">
    <source>
        <dbReference type="Proteomes" id="UP000001072"/>
    </source>
</evidence>
<feature type="region of interest" description="Disordered" evidence="1">
    <location>
        <begin position="720"/>
        <end position="776"/>
    </location>
</feature>
<gene>
    <name evidence="2" type="ORF">MELLADRAFT_102461</name>
</gene>
<sequence length="1242" mass="143006">MAISMNTNSEKILEANSRLPEFQLFRNICTERENFNDMFRIGTSTDLDLSARTTFKRQKLDHGGKEVMHQYQQEGYQSLPPQLLDRHPPKPLKKLRDETTIDDAYLSLGPPKESGTSMRSMVHVEGNSKDDPGMVRQPPSYHKSSHSSSSERSTYKDTAVYLVPNHSGLAEKEHSQSWEIGLKKNQAYIPIAPQIAHTTAPASATNIASQRAFNNLYGYPSVQGMTGISSSRQDPEPISARIDIRDFHLHTPNKMCSAAAIHYTQDLINTLSIRYSRNTEKYKDLSWEVGKLMWTSERLLPFVYFVVSCNPSFKIWNKIKILTGLFFRAYDAWSIEKNDQLNEEKHTCFLLWHTEVMYHTTILEPMIESSDVQLKIPGLSTLARTFLLVINDDTFKRFISTASSRTMIKRHVSESFEEDFKAGYPSTKHDRSTHVSTLEKWHKTSNEIMNLGKDVKWPAMSYLAWDKSSSVLLINGDLGHDIRSRRDPSLFNFFNQWDTELTRMLLFIKASQPTNLAIPHFALEKICKGINIFVNGGFELRKQRPDEPILYQCEIAWTRPRKRDFENFPWIKTVQFLKLTVEKHNASLEHSPENNAFDDPVPDQFQLTLESPTRQGWASGSVYAPRTSHLHRTKRASYEPISILNYMAISINTNLVNILEVDPRLEDIQSSTQLFAEQGNIVDIFRTSTPTYPDPNAYPKSKRQRLGYRGEEVSNQYQQGGNQYLEPQSLDRQPSKPLKRLRDGTTMDGASLSLGPPIEIGSSMNSMENLERSSKGELEKAITPLTDHKDSHSSSSQRSIYKNHKDTAVHLVPNLSSLEQNERDKTREISLKMKQISTPDLFREIYTTAPESSNDKTPHRTFNNPYGYSFVQSMGSIAPLRQNYKPRLEEVDIRNFHSHTPDKMCSAAAIHHTQDLINTLSMRYPSQASIYKSINWELAKLIWTSERLLPFVYFVVSCNPSIKIWKKIKSLTVLFLRTYDKWSSESKYLFDEEKLARFLLWHTEIIYHTLLLEPMVKSASVQLTIPGLSTLARTFLLVNDDHSFKRFMTTSNSRSMLERHVSEAFEEDYQAGYPITKRNENIYVSTLGNWNRKSNEIRDLGKDVDWPRVPKFGWDPSEPVLLINGDIEHDTLLKYDKKLAKFISDWETDLAQMIQFVKISQPTNLALSKFPLQKICKGINEFIRGTYKNTNKELNTPIAFHVTLFTRFLHQGLNDVNFRRFWSYFEGVLSARAQAATTKMNI</sequence>
<evidence type="ECO:0000256" key="1">
    <source>
        <dbReference type="SAM" id="MobiDB-lite"/>
    </source>
</evidence>
<reference evidence="3" key="1">
    <citation type="journal article" date="2011" name="Proc. Natl. Acad. Sci. U.S.A.">
        <title>Obligate biotrophy features unraveled by the genomic analysis of rust fungi.</title>
        <authorList>
            <person name="Duplessis S."/>
            <person name="Cuomo C.A."/>
            <person name="Lin Y.-C."/>
            <person name="Aerts A."/>
            <person name="Tisserant E."/>
            <person name="Veneault-Fourrey C."/>
            <person name="Joly D.L."/>
            <person name="Hacquard S."/>
            <person name="Amselem J."/>
            <person name="Cantarel B.L."/>
            <person name="Chiu R."/>
            <person name="Coutinho P.M."/>
            <person name="Feau N."/>
            <person name="Field M."/>
            <person name="Frey P."/>
            <person name="Gelhaye E."/>
            <person name="Goldberg J."/>
            <person name="Grabherr M.G."/>
            <person name="Kodira C.D."/>
            <person name="Kohler A."/>
            <person name="Kuees U."/>
            <person name="Lindquist E.A."/>
            <person name="Lucas S.M."/>
            <person name="Mago R."/>
            <person name="Mauceli E."/>
            <person name="Morin E."/>
            <person name="Murat C."/>
            <person name="Pangilinan J.L."/>
            <person name="Park R."/>
            <person name="Pearson M."/>
            <person name="Quesneville H."/>
            <person name="Rouhier N."/>
            <person name="Sakthikumar S."/>
            <person name="Salamov A.A."/>
            <person name="Schmutz J."/>
            <person name="Selles B."/>
            <person name="Shapiro H."/>
            <person name="Tanguay P."/>
            <person name="Tuskan G.A."/>
            <person name="Henrissat B."/>
            <person name="Van de Peer Y."/>
            <person name="Rouze P."/>
            <person name="Ellis J.G."/>
            <person name="Dodds P.N."/>
            <person name="Schein J.E."/>
            <person name="Zhong S."/>
            <person name="Hamelin R.C."/>
            <person name="Grigoriev I.V."/>
            <person name="Szabo L.J."/>
            <person name="Martin F."/>
        </authorList>
    </citation>
    <scope>NUCLEOTIDE SEQUENCE [LARGE SCALE GENOMIC DNA]</scope>
    <source>
        <strain evidence="3">98AG31 / pathotype 3-4-7</strain>
    </source>
</reference>
<feature type="region of interest" description="Disordered" evidence="1">
    <location>
        <begin position="123"/>
        <end position="154"/>
    </location>
</feature>
<dbReference type="AlphaFoldDB" id="F4R8E2"/>
<proteinExistence type="predicted"/>
<organism evidence="3">
    <name type="scientific">Melampsora larici-populina (strain 98AG31 / pathotype 3-4-7)</name>
    <name type="common">Poplar leaf rust fungus</name>
    <dbReference type="NCBI Taxonomy" id="747676"/>
    <lineage>
        <taxon>Eukaryota</taxon>
        <taxon>Fungi</taxon>
        <taxon>Dikarya</taxon>
        <taxon>Basidiomycota</taxon>
        <taxon>Pucciniomycotina</taxon>
        <taxon>Pucciniomycetes</taxon>
        <taxon>Pucciniales</taxon>
        <taxon>Melampsoraceae</taxon>
        <taxon>Melampsora</taxon>
    </lineage>
</organism>
<dbReference type="RefSeq" id="XP_007405257.1">
    <property type="nucleotide sequence ID" value="XM_007405195.1"/>
</dbReference>
<accession>F4R8E2</accession>
<evidence type="ECO:0000313" key="2">
    <source>
        <dbReference type="EMBL" id="EGG11622.1"/>
    </source>
</evidence>
<dbReference type="InParanoid" id="F4R8E2"/>
<keyword evidence="3" id="KW-1185">Reference proteome</keyword>
<feature type="compositionally biased region" description="Low complexity" evidence="1">
    <location>
        <begin position="140"/>
        <end position="152"/>
    </location>
</feature>
<dbReference type="KEGG" id="mlr:MELLADRAFT_102461"/>
<name>F4R8E2_MELLP</name>
<dbReference type="VEuPathDB" id="FungiDB:MELLADRAFT_102461"/>
<feature type="compositionally biased region" description="Polar residues" evidence="1">
    <location>
        <begin position="720"/>
        <end position="732"/>
    </location>
</feature>
<dbReference type="HOGENOM" id="CLU_266575_0_0_1"/>